<name>A0AAV4MV45_CAEEX</name>
<comment type="caution">
    <text evidence="2">The sequence shown here is derived from an EMBL/GenBank/DDBJ whole genome shotgun (WGS) entry which is preliminary data.</text>
</comment>
<gene>
    <name evidence="2" type="ORF">CEXT_257651</name>
</gene>
<dbReference type="Proteomes" id="UP001054945">
    <property type="component" value="Unassembled WGS sequence"/>
</dbReference>
<feature type="compositionally biased region" description="Polar residues" evidence="1">
    <location>
        <begin position="7"/>
        <end position="21"/>
    </location>
</feature>
<evidence type="ECO:0000256" key="1">
    <source>
        <dbReference type="SAM" id="MobiDB-lite"/>
    </source>
</evidence>
<sequence length="91" mass="10419">MAELENKVQQYHLQLHSEQSETPASQKATPPPPPQKQHKHKLKEIKDYMMPTASGRLQSTSHGRRPLFPPPDHNLVRHLVVKPLVLTFLTT</sequence>
<feature type="region of interest" description="Disordered" evidence="1">
    <location>
        <begin position="54"/>
        <end position="73"/>
    </location>
</feature>
<dbReference type="EMBL" id="BPLR01002654">
    <property type="protein sequence ID" value="GIX76178.1"/>
    <property type="molecule type" value="Genomic_DNA"/>
</dbReference>
<feature type="region of interest" description="Disordered" evidence="1">
    <location>
        <begin position="1"/>
        <end position="43"/>
    </location>
</feature>
<organism evidence="2 3">
    <name type="scientific">Caerostris extrusa</name>
    <name type="common">Bark spider</name>
    <name type="synonym">Caerostris bankana</name>
    <dbReference type="NCBI Taxonomy" id="172846"/>
    <lineage>
        <taxon>Eukaryota</taxon>
        <taxon>Metazoa</taxon>
        <taxon>Ecdysozoa</taxon>
        <taxon>Arthropoda</taxon>
        <taxon>Chelicerata</taxon>
        <taxon>Arachnida</taxon>
        <taxon>Araneae</taxon>
        <taxon>Araneomorphae</taxon>
        <taxon>Entelegynae</taxon>
        <taxon>Araneoidea</taxon>
        <taxon>Araneidae</taxon>
        <taxon>Caerostris</taxon>
    </lineage>
</organism>
<evidence type="ECO:0000313" key="3">
    <source>
        <dbReference type="Proteomes" id="UP001054945"/>
    </source>
</evidence>
<keyword evidence="3" id="KW-1185">Reference proteome</keyword>
<proteinExistence type="predicted"/>
<accession>A0AAV4MV45</accession>
<reference evidence="2 3" key="1">
    <citation type="submission" date="2021-06" db="EMBL/GenBank/DDBJ databases">
        <title>Caerostris extrusa draft genome.</title>
        <authorList>
            <person name="Kono N."/>
            <person name="Arakawa K."/>
        </authorList>
    </citation>
    <scope>NUCLEOTIDE SEQUENCE [LARGE SCALE GENOMIC DNA]</scope>
</reference>
<dbReference type="AlphaFoldDB" id="A0AAV4MV45"/>
<protein>
    <submittedName>
        <fullName evidence="2">Uncharacterized protein</fullName>
    </submittedName>
</protein>
<evidence type="ECO:0000313" key="2">
    <source>
        <dbReference type="EMBL" id="GIX76178.1"/>
    </source>
</evidence>